<dbReference type="PANTHER" id="PTHR33112">
    <property type="entry name" value="DOMAIN PROTEIN, PUTATIVE-RELATED"/>
    <property type="match status" value="1"/>
</dbReference>
<evidence type="ECO:0000313" key="3">
    <source>
        <dbReference type="Proteomes" id="UP000240883"/>
    </source>
</evidence>
<organism evidence="2 3">
    <name type="scientific">Corynespora cassiicola Philippines</name>
    <dbReference type="NCBI Taxonomy" id="1448308"/>
    <lineage>
        <taxon>Eukaryota</taxon>
        <taxon>Fungi</taxon>
        <taxon>Dikarya</taxon>
        <taxon>Ascomycota</taxon>
        <taxon>Pezizomycotina</taxon>
        <taxon>Dothideomycetes</taxon>
        <taxon>Pleosporomycetidae</taxon>
        <taxon>Pleosporales</taxon>
        <taxon>Corynesporascaceae</taxon>
        <taxon>Corynespora</taxon>
    </lineage>
</organism>
<gene>
    <name evidence="2" type="ORF">BS50DRAFT_517470</name>
</gene>
<feature type="non-terminal residue" evidence="2">
    <location>
        <position position="297"/>
    </location>
</feature>
<dbReference type="InterPro" id="IPR010730">
    <property type="entry name" value="HET"/>
</dbReference>
<keyword evidence="3" id="KW-1185">Reference proteome</keyword>
<feature type="domain" description="Heterokaryon incompatibility" evidence="1">
    <location>
        <begin position="154"/>
        <end position="252"/>
    </location>
</feature>
<sequence>MEDSYDNQIYVILKQIDGSSGFERERYIEDICSQMKPDTSQERDKIDYSIWRCEFVQSKRDEFYLCVELEIFIESDSLLADTHLFGARKISEHASHDEVFFQVQEWPQYCSENHIYCRSLRPNILPARTLDIGSKDGSQEPLLHVNETGEEGQWIALSHCWGDEKTGSFCRTLANNLAQHCRGIPLNTLPPTFRDAIIVTRKLGYRYLWIDSLCIVQDDPSDWKEESGKMVEIYQNAALVLAAETARNAQGGFIEGTGASVQPEGHLETRAWTLQERALASRVLHYNRDRLLWSCES</sequence>
<dbReference type="AlphaFoldDB" id="A0A2T2NZI1"/>
<protein>
    <submittedName>
        <fullName evidence="2">HET-domain-containing protein</fullName>
    </submittedName>
</protein>
<dbReference type="PANTHER" id="PTHR33112:SF16">
    <property type="entry name" value="HETEROKARYON INCOMPATIBILITY DOMAIN-CONTAINING PROTEIN"/>
    <property type="match status" value="1"/>
</dbReference>
<dbReference type="STRING" id="1448308.A0A2T2NZI1"/>
<dbReference type="OrthoDB" id="5347061at2759"/>
<evidence type="ECO:0000313" key="2">
    <source>
        <dbReference type="EMBL" id="PSN70821.1"/>
    </source>
</evidence>
<dbReference type="Proteomes" id="UP000240883">
    <property type="component" value="Unassembled WGS sequence"/>
</dbReference>
<name>A0A2T2NZI1_CORCC</name>
<dbReference type="EMBL" id="KZ678131">
    <property type="protein sequence ID" value="PSN70821.1"/>
    <property type="molecule type" value="Genomic_DNA"/>
</dbReference>
<reference evidence="2 3" key="1">
    <citation type="journal article" date="2018" name="Front. Microbiol.">
        <title>Genome-Wide Analysis of Corynespora cassiicola Leaf Fall Disease Putative Effectors.</title>
        <authorList>
            <person name="Lopez D."/>
            <person name="Ribeiro S."/>
            <person name="Label P."/>
            <person name="Fumanal B."/>
            <person name="Venisse J.S."/>
            <person name="Kohler A."/>
            <person name="de Oliveira R.R."/>
            <person name="Labutti K."/>
            <person name="Lipzen A."/>
            <person name="Lail K."/>
            <person name="Bauer D."/>
            <person name="Ohm R.A."/>
            <person name="Barry K.W."/>
            <person name="Spatafora J."/>
            <person name="Grigoriev I.V."/>
            <person name="Martin F.M."/>
            <person name="Pujade-Renaud V."/>
        </authorList>
    </citation>
    <scope>NUCLEOTIDE SEQUENCE [LARGE SCALE GENOMIC DNA]</scope>
    <source>
        <strain evidence="2 3">Philippines</strain>
    </source>
</reference>
<accession>A0A2T2NZI1</accession>
<proteinExistence type="predicted"/>
<dbReference type="Pfam" id="PF06985">
    <property type="entry name" value="HET"/>
    <property type="match status" value="1"/>
</dbReference>
<evidence type="ECO:0000259" key="1">
    <source>
        <dbReference type="Pfam" id="PF06985"/>
    </source>
</evidence>